<evidence type="ECO:0000313" key="4">
    <source>
        <dbReference type="Proteomes" id="UP000319949"/>
    </source>
</evidence>
<proteinExistence type="predicted"/>
<dbReference type="PROSITE" id="PS51465">
    <property type="entry name" value="KAZAL_2"/>
    <property type="match status" value="1"/>
</dbReference>
<keyword evidence="1" id="KW-0732">Signal</keyword>
<dbReference type="CDD" id="cd00104">
    <property type="entry name" value="KAZAL_FS"/>
    <property type="match status" value="1"/>
</dbReference>
<gene>
    <name evidence="3" type="ORF">FBZ96_106318</name>
</gene>
<dbReference type="STRING" id="1803665.GCA_001641335_00951"/>
<evidence type="ECO:0000259" key="2">
    <source>
        <dbReference type="PROSITE" id="PS51465"/>
    </source>
</evidence>
<evidence type="ECO:0000256" key="1">
    <source>
        <dbReference type="SAM" id="SignalP"/>
    </source>
</evidence>
<sequence>MIGKTFGFVCLLTLAVAPVAHAQAAVACTDIYAPVCGLSNVGLRMTYSNACWARASGATVLHAGQCQGPICSDLYKPVCARPVGTRILKTYPNLCMAENANAVFAYNGRCHK</sequence>
<dbReference type="Proteomes" id="UP000319949">
    <property type="component" value="Unassembled WGS sequence"/>
</dbReference>
<feature type="signal peptide" evidence="1">
    <location>
        <begin position="1"/>
        <end position="22"/>
    </location>
</feature>
<comment type="caution">
    <text evidence="3">The sequence shown here is derived from an EMBL/GenBank/DDBJ whole genome shotgun (WGS) entry which is preliminary data.</text>
</comment>
<dbReference type="SUPFAM" id="SSF100895">
    <property type="entry name" value="Kazal-type serine protease inhibitors"/>
    <property type="match status" value="2"/>
</dbReference>
<dbReference type="InterPro" id="IPR036058">
    <property type="entry name" value="Kazal_dom_sf"/>
</dbReference>
<dbReference type="Gene3D" id="3.30.60.30">
    <property type="match status" value="2"/>
</dbReference>
<dbReference type="OrthoDB" id="9800302at2"/>
<evidence type="ECO:0000313" key="3">
    <source>
        <dbReference type="EMBL" id="TWA97265.1"/>
    </source>
</evidence>
<dbReference type="AlphaFoldDB" id="A0A560DJH5"/>
<dbReference type="Pfam" id="PF07648">
    <property type="entry name" value="Kazal_2"/>
    <property type="match status" value="1"/>
</dbReference>
<name>A0A560DJH5_9BRAD</name>
<organism evidence="3 4">
    <name type="scientific">Bradyrhizobium stylosanthis</name>
    <dbReference type="NCBI Taxonomy" id="1803665"/>
    <lineage>
        <taxon>Bacteria</taxon>
        <taxon>Pseudomonadati</taxon>
        <taxon>Pseudomonadota</taxon>
        <taxon>Alphaproteobacteria</taxon>
        <taxon>Hyphomicrobiales</taxon>
        <taxon>Nitrobacteraceae</taxon>
        <taxon>Bradyrhizobium</taxon>
    </lineage>
</organism>
<feature type="domain" description="Kazal-like" evidence="2">
    <location>
        <begin position="27"/>
        <end position="68"/>
    </location>
</feature>
<accession>A0A560DJH5</accession>
<dbReference type="PANTHER" id="PTHR21131:SF0">
    <property type="entry name" value="GEO10195P1-RELATED"/>
    <property type="match status" value="1"/>
</dbReference>
<dbReference type="PANTHER" id="PTHR21131">
    <property type="entry name" value="SERINE-TYPE ENDOPEPTIDASE INHIBITOR"/>
    <property type="match status" value="1"/>
</dbReference>
<feature type="chain" id="PRO_5022076790" description="Kazal-like domain-containing protein" evidence="1">
    <location>
        <begin position="23"/>
        <end position="112"/>
    </location>
</feature>
<protein>
    <recommendedName>
        <fullName evidence="2">Kazal-like domain-containing protein</fullName>
    </recommendedName>
</protein>
<dbReference type="InterPro" id="IPR002350">
    <property type="entry name" value="Kazal_dom"/>
</dbReference>
<keyword evidence="4" id="KW-1185">Reference proteome</keyword>
<dbReference type="InterPro" id="IPR053265">
    <property type="entry name" value="Serpin"/>
</dbReference>
<reference evidence="3 4" key="1">
    <citation type="submission" date="2019-06" db="EMBL/GenBank/DDBJ databases">
        <title>Genomic Encyclopedia of Type Strains, Phase IV (KMG-V): Genome sequencing to study the core and pangenomes of soil and plant-associated prokaryotes.</title>
        <authorList>
            <person name="Whitman W."/>
        </authorList>
    </citation>
    <scope>NUCLEOTIDE SEQUENCE [LARGE SCALE GENOMIC DNA]</scope>
    <source>
        <strain evidence="3 4">BR 510</strain>
    </source>
</reference>
<dbReference type="EMBL" id="VITK01000006">
    <property type="protein sequence ID" value="TWA97265.1"/>
    <property type="molecule type" value="Genomic_DNA"/>
</dbReference>
<dbReference type="PROSITE" id="PS51257">
    <property type="entry name" value="PROKAR_LIPOPROTEIN"/>
    <property type="match status" value="1"/>
</dbReference>
<dbReference type="RefSeq" id="WP_145666105.1">
    <property type="nucleotide sequence ID" value="NZ_VITK01000006.1"/>
</dbReference>